<feature type="domain" description="TNase-like" evidence="4">
    <location>
        <begin position="28"/>
        <end position="147"/>
    </location>
</feature>
<dbReference type="PROSITE" id="PS01123">
    <property type="entry name" value="TNASE_1"/>
    <property type="match status" value="1"/>
</dbReference>
<evidence type="ECO:0000256" key="1">
    <source>
        <dbReference type="ARBA" id="ARBA00022722"/>
    </source>
</evidence>
<dbReference type="SMART" id="SM00318">
    <property type="entry name" value="SNc"/>
    <property type="match status" value="1"/>
</dbReference>
<dbReference type="Proteomes" id="UP000502287">
    <property type="component" value="Chromosome"/>
</dbReference>
<sequence>MKKRKNRFYLFFFSFLYFINLDLAANMREISCKVVKIKDGDTLTCLNNRTQFNVRLHYIDAPEATQPFGNRAKQTLASLAFKKQVTLLASGYDKYGRVLAVVKNERGEDLNLQLVQMGMAWAYRQTQPIYQQAQRQAQGAKIGLWQDKNPINPAEWRANKRSDSSKNLQNFPPNRPLAALNCSLKLSCRQMERQGFSYAQAEHYFHQCGWKELDGNGDGIPCNRLYRQSQRQ</sequence>
<dbReference type="Pfam" id="PF05901">
    <property type="entry name" value="Excalibur"/>
    <property type="match status" value="1"/>
</dbReference>
<evidence type="ECO:0000259" key="4">
    <source>
        <dbReference type="PROSITE" id="PS50830"/>
    </source>
</evidence>
<keyword evidence="2 6" id="KW-0255">Endonuclease</keyword>
<accession>A0AAE6X4P8</accession>
<name>A0AAE6X4P8_9PAST</name>
<protein>
    <submittedName>
        <fullName evidence="5 6">Nuclease</fullName>
    </submittedName>
</protein>
<keyword evidence="1" id="KW-0540">Nuclease</keyword>
<dbReference type="RefSeq" id="WP_123957145.1">
    <property type="nucleotide sequence ID" value="NZ_CP015029.1"/>
</dbReference>
<dbReference type="Proteomes" id="UP000276901">
    <property type="component" value="Unassembled WGS sequence"/>
</dbReference>
<dbReference type="InterPro" id="IPR008613">
    <property type="entry name" value="Excalibur_Ca-bd_domain"/>
</dbReference>
<evidence type="ECO:0000313" key="8">
    <source>
        <dbReference type="Proteomes" id="UP000502287"/>
    </source>
</evidence>
<evidence type="ECO:0000313" key="7">
    <source>
        <dbReference type="Proteomes" id="UP000276901"/>
    </source>
</evidence>
<keyword evidence="7" id="KW-1185">Reference proteome</keyword>
<gene>
    <name evidence="5" type="ORF">A4G17_05090</name>
    <name evidence="6" type="ORF">EDC49_1509</name>
</gene>
<dbReference type="InterPro" id="IPR016071">
    <property type="entry name" value="Staphylococal_nuclease_OB-fold"/>
</dbReference>
<dbReference type="InterPro" id="IPR002071">
    <property type="entry name" value="Thermonucl_AS"/>
</dbReference>
<dbReference type="EMBL" id="RKQT01000003">
    <property type="protein sequence ID" value="RPE92224.1"/>
    <property type="molecule type" value="Genomic_DNA"/>
</dbReference>
<dbReference type="Pfam" id="PF00565">
    <property type="entry name" value="SNase"/>
    <property type="match status" value="1"/>
</dbReference>
<dbReference type="PROSITE" id="PS50830">
    <property type="entry name" value="TNASE_3"/>
    <property type="match status" value="1"/>
</dbReference>
<dbReference type="PANTHER" id="PTHR12302">
    <property type="entry name" value="EBNA2 BINDING PROTEIN P100"/>
    <property type="match status" value="1"/>
</dbReference>
<reference evidence="5 8" key="1">
    <citation type="submission" date="2016-03" db="EMBL/GenBank/DDBJ databases">
        <authorList>
            <person name="Hansen M.J."/>
            <person name="Bojesen A.M."/>
            <person name="Planet P."/>
        </authorList>
    </citation>
    <scope>NUCLEOTIDE SEQUENCE [LARGE SCALE GENOMIC DNA]</scope>
    <source>
        <strain evidence="5 8">HPA 21</strain>
    </source>
</reference>
<evidence type="ECO:0000256" key="2">
    <source>
        <dbReference type="ARBA" id="ARBA00022759"/>
    </source>
</evidence>
<dbReference type="SUPFAM" id="SSF50199">
    <property type="entry name" value="Staphylococcal nuclease"/>
    <property type="match status" value="1"/>
</dbReference>
<evidence type="ECO:0000313" key="5">
    <source>
        <dbReference type="EMBL" id="QIM64850.1"/>
    </source>
</evidence>
<dbReference type="AlphaFoldDB" id="A0AAE6X4P8"/>
<reference evidence="6 7" key="2">
    <citation type="submission" date="2018-11" db="EMBL/GenBank/DDBJ databases">
        <title>Genomic Encyclopedia of Type Strains, Phase IV (KMG-IV): sequencing the most valuable type-strain genomes for metagenomic binning, comparative biology and taxonomic classification.</title>
        <authorList>
            <person name="Goeker M."/>
        </authorList>
    </citation>
    <scope>NUCLEOTIDE SEQUENCE [LARGE SCALE GENOMIC DNA]</scope>
    <source>
        <strain evidence="6 7">DSM 25797</strain>
    </source>
</reference>
<evidence type="ECO:0000313" key="6">
    <source>
        <dbReference type="EMBL" id="RPE92224.1"/>
    </source>
</evidence>
<dbReference type="KEGG" id="fcl:A4G17_05090"/>
<dbReference type="GO" id="GO:0004519">
    <property type="term" value="F:endonuclease activity"/>
    <property type="evidence" value="ECO:0007669"/>
    <property type="project" value="UniProtKB-KW"/>
</dbReference>
<dbReference type="EMBL" id="CP015029">
    <property type="protein sequence ID" value="QIM64850.1"/>
    <property type="molecule type" value="Genomic_DNA"/>
</dbReference>
<evidence type="ECO:0000256" key="3">
    <source>
        <dbReference type="ARBA" id="ARBA00022801"/>
    </source>
</evidence>
<proteinExistence type="predicted"/>
<keyword evidence="3" id="KW-0378">Hydrolase</keyword>
<dbReference type="PANTHER" id="PTHR12302:SF3">
    <property type="entry name" value="SERINE_THREONINE-PROTEIN KINASE 31"/>
    <property type="match status" value="1"/>
</dbReference>
<organism evidence="5 8">
    <name type="scientific">Frederiksenia canicola</name>
    <dbReference type="NCBI Taxonomy" id="123824"/>
    <lineage>
        <taxon>Bacteria</taxon>
        <taxon>Pseudomonadati</taxon>
        <taxon>Pseudomonadota</taxon>
        <taxon>Gammaproteobacteria</taxon>
        <taxon>Pasteurellales</taxon>
        <taxon>Pasteurellaceae</taxon>
        <taxon>Frederiksenia</taxon>
    </lineage>
</organism>
<dbReference type="GO" id="GO:0016787">
    <property type="term" value="F:hydrolase activity"/>
    <property type="evidence" value="ECO:0007669"/>
    <property type="project" value="UniProtKB-KW"/>
</dbReference>
<dbReference type="GO" id="GO:0003676">
    <property type="term" value="F:nucleic acid binding"/>
    <property type="evidence" value="ECO:0007669"/>
    <property type="project" value="InterPro"/>
</dbReference>
<dbReference type="Gene3D" id="2.40.50.90">
    <property type="match status" value="1"/>
</dbReference>
<dbReference type="InterPro" id="IPR035437">
    <property type="entry name" value="SNase_OB-fold_sf"/>
</dbReference>